<evidence type="ECO:0000313" key="2">
    <source>
        <dbReference type="Proteomes" id="UP001296873"/>
    </source>
</evidence>
<dbReference type="Proteomes" id="UP001296873">
    <property type="component" value="Unassembled WGS sequence"/>
</dbReference>
<organism evidence="1 2">
    <name type="scientific">Rhodovibrio sodomensis</name>
    <dbReference type="NCBI Taxonomy" id="1088"/>
    <lineage>
        <taxon>Bacteria</taxon>
        <taxon>Pseudomonadati</taxon>
        <taxon>Pseudomonadota</taxon>
        <taxon>Alphaproteobacteria</taxon>
        <taxon>Rhodospirillales</taxon>
        <taxon>Rhodovibrionaceae</taxon>
        <taxon>Rhodovibrio</taxon>
    </lineage>
</organism>
<dbReference type="Pfam" id="PF05315">
    <property type="entry name" value="ICEA"/>
    <property type="match status" value="1"/>
</dbReference>
<keyword evidence="2" id="KW-1185">Reference proteome</keyword>
<protein>
    <recommendedName>
        <fullName evidence="3">Restriction endonuclease</fullName>
    </recommendedName>
</protein>
<accession>A0ABS1DCY9</accession>
<dbReference type="RefSeq" id="WP_200339774.1">
    <property type="nucleotide sequence ID" value="NZ_NRRL01000009.1"/>
</dbReference>
<proteinExistence type="predicted"/>
<comment type="caution">
    <text evidence="1">The sequence shown here is derived from an EMBL/GenBank/DDBJ whole genome shotgun (WGS) entry which is preliminary data.</text>
</comment>
<dbReference type="EMBL" id="NRRL01000009">
    <property type="protein sequence ID" value="MBK1667613.1"/>
    <property type="molecule type" value="Genomic_DNA"/>
</dbReference>
<name>A0ABS1DCY9_9PROT</name>
<dbReference type="InterPro" id="IPR007979">
    <property type="entry name" value="NlaIII/ICEA1"/>
</dbReference>
<evidence type="ECO:0000313" key="1">
    <source>
        <dbReference type="EMBL" id="MBK1667613.1"/>
    </source>
</evidence>
<reference evidence="1 2" key="1">
    <citation type="journal article" date="2020" name="Microorganisms">
        <title>Osmotic Adaptation and Compatible Solute Biosynthesis of Phototrophic Bacteria as Revealed from Genome Analyses.</title>
        <authorList>
            <person name="Imhoff J.F."/>
            <person name="Rahn T."/>
            <person name="Kunzel S."/>
            <person name="Keller A."/>
            <person name="Neulinger S.C."/>
        </authorList>
    </citation>
    <scope>NUCLEOTIDE SEQUENCE [LARGE SCALE GENOMIC DNA]</scope>
    <source>
        <strain evidence="1 2">DSM 9895</strain>
    </source>
</reference>
<evidence type="ECO:0008006" key="3">
    <source>
        <dbReference type="Google" id="ProtNLM"/>
    </source>
</evidence>
<gene>
    <name evidence="1" type="ORF">CKO28_06145</name>
</gene>
<sequence>MNWQNIDIEKFTKGTAPRRFLEIADVCWSTGYSRCVSVDELDPDMQFGNGADWARTDGSLGRYFNIHREKKRGRISHIQLVGFRKSAVSGSIPKEVYEAYRKEVCRILATHSRKCEIDHKDGRKDVDVGAEKEAFQPLSKPANDAKRQHCKVCKQTGQRFDATQLGYSVSQWIGPKEYKGSCVGCFWYDPKEFNNQVSSNFVKQR</sequence>